<name>A0AB73BDA5_9GAMM</name>
<sequence length="513" mass="57563">MGSNWQSISLENFAQHQKGFAFKSKDYIEKGVAVVRVSNLNTNSIDISDLKYISEEVASNKSNFKLAHNDVIIATVGSWPNNPASVVGKVIKVPRNCDNFLLNQNAVRFRVKSEDPHDQLFLYYLLKSKTFSDYIISTAQGSANQASITLKDIYAFEFECPSASVRKEIANILSAIDDKSSLNNQTNQTLERMAQAWFKSWFVDFDPVFDNLLASVDFKLENLETSLPDELKQKAQRRLAALNSLENATECKASLIALAHELQAQTQAAVQVSEKTAETPVKPNFSANPKILAQHASTHALFPNEFEHSEQLGWIPKGWSVDNLSIIAKFTSERVHGDDLTFDNYISTDNMRANRGGITKASKIPAVKTTPGFHPGHILISNIRPYFKKIWLATSSGGRSNDVLGFEALEPKNTGYLFNLLFQDVFFDYMMATSKGSKMPRGDKKAIMDWMVVMPPDHIQENYSMLVKEFHKAILLRNKEIDTLTELRNVLLPKLISGELRIPDVATDDETVD</sequence>
<dbReference type="InterPro" id="IPR044946">
    <property type="entry name" value="Restrct_endonuc_typeI_TRD_sf"/>
</dbReference>
<dbReference type="PANTHER" id="PTHR30408:SF13">
    <property type="entry name" value="TYPE I RESTRICTION ENZYME HINDI SPECIFICITY SUBUNIT"/>
    <property type="match status" value="1"/>
</dbReference>
<dbReference type="Proteomes" id="UP000324162">
    <property type="component" value="Unassembled WGS sequence"/>
</dbReference>
<dbReference type="CDD" id="cd17512">
    <property type="entry name" value="RMtype1_S_BceB55ORF5615P-TRD2-CR2_like"/>
    <property type="match status" value="1"/>
</dbReference>
<feature type="domain" description="Type I restriction modification DNA specificity" evidence="4">
    <location>
        <begin position="3"/>
        <end position="192"/>
    </location>
</feature>
<evidence type="ECO:0000313" key="6">
    <source>
        <dbReference type="Proteomes" id="UP000324162"/>
    </source>
</evidence>
<keyword evidence="2" id="KW-0680">Restriction system</keyword>
<dbReference type="InterPro" id="IPR052021">
    <property type="entry name" value="Type-I_RS_S_subunit"/>
</dbReference>
<evidence type="ECO:0000256" key="1">
    <source>
        <dbReference type="ARBA" id="ARBA00010923"/>
    </source>
</evidence>
<reference evidence="5 6" key="1">
    <citation type="submission" date="2019-01" db="EMBL/GenBank/DDBJ databases">
        <title>Genome sequences of marine Pseudoalteromonas species.</title>
        <authorList>
            <person name="Boraston A.B."/>
            <person name="Hehemann J.-H."/>
            <person name="Vickers C.J."/>
            <person name="Salama-Alber O."/>
            <person name="Abe K."/>
            <person name="Hettle A.J."/>
        </authorList>
    </citation>
    <scope>NUCLEOTIDE SEQUENCE [LARGE SCALE GENOMIC DNA]</scope>
    <source>
        <strain evidence="5 6">PS42</strain>
    </source>
</reference>
<dbReference type="SUPFAM" id="SSF116734">
    <property type="entry name" value="DNA methylase specificity domain"/>
    <property type="match status" value="2"/>
</dbReference>
<comment type="caution">
    <text evidence="5">The sequence shown here is derived from an EMBL/GenBank/DDBJ whole genome shotgun (WGS) entry which is preliminary data.</text>
</comment>
<organism evidence="5 6">
    <name type="scientific">Pseudoalteromonas fuliginea</name>
    <dbReference type="NCBI Taxonomy" id="1872678"/>
    <lineage>
        <taxon>Bacteria</taxon>
        <taxon>Pseudomonadati</taxon>
        <taxon>Pseudomonadota</taxon>
        <taxon>Gammaproteobacteria</taxon>
        <taxon>Alteromonadales</taxon>
        <taxon>Pseudoalteromonadaceae</taxon>
        <taxon>Pseudoalteromonas</taxon>
    </lineage>
</organism>
<accession>A0AB73BDA5</accession>
<evidence type="ECO:0000256" key="3">
    <source>
        <dbReference type="ARBA" id="ARBA00023125"/>
    </source>
</evidence>
<evidence type="ECO:0000259" key="4">
    <source>
        <dbReference type="Pfam" id="PF01420"/>
    </source>
</evidence>
<proteinExistence type="inferred from homology"/>
<dbReference type="PANTHER" id="PTHR30408">
    <property type="entry name" value="TYPE-1 RESTRICTION ENZYME ECOKI SPECIFICITY PROTEIN"/>
    <property type="match status" value="1"/>
</dbReference>
<gene>
    <name evidence="5" type="ORF">EU508_17790</name>
</gene>
<dbReference type="GO" id="GO:0009307">
    <property type="term" value="P:DNA restriction-modification system"/>
    <property type="evidence" value="ECO:0007669"/>
    <property type="project" value="UniProtKB-KW"/>
</dbReference>
<dbReference type="InterPro" id="IPR000055">
    <property type="entry name" value="Restrct_endonuc_typeI_TRD"/>
</dbReference>
<dbReference type="AlphaFoldDB" id="A0AB73BDA5"/>
<dbReference type="Pfam" id="PF01420">
    <property type="entry name" value="Methylase_S"/>
    <property type="match status" value="1"/>
</dbReference>
<dbReference type="GO" id="GO:0003677">
    <property type="term" value="F:DNA binding"/>
    <property type="evidence" value="ECO:0007669"/>
    <property type="project" value="UniProtKB-KW"/>
</dbReference>
<dbReference type="Gene3D" id="3.90.220.20">
    <property type="entry name" value="DNA methylase specificity domains"/>
    <property type="match status" value="2"/>
</dbReference>
<protein>
    <recommendedName>
        <fullName evidence="4">Type I restriction modification DNA specificity domain-containing protein</fullName>
    </recommendedName>
</protein>
<keyword evidence="3" id="KW-0238">DNA-binding</keyword>
<dbReference type="RefSeq" id="WP_149615068.1">
    <property type="nucleotide sequence ID" value="NZ_SEUK01000054.1"/>
</dbReference>
<comment type="similarity">
    <text evidence="1">Belongs to the type-I restriction system S methylase family.</text>
</comment>
<evidence type="ECO:0000256" key="2">
    <source>
        <dbReference type="ARBA" id="ARBA00022747"/>
    </source>
</evidence>
<dbReference type="EMBL" id="SEUK01000054">
    <property type="protein sequence ID" value="KAA1157571.1"/>
    <property type="molecule type" value="Genomic_DNA"/>
</dbReference>
<evidence type="ECO:0000313" key="5">
    <source>
        <dbReference type="EMBL" id="KAA1157571.1"/>
    </source>
</evidence>